<proteinExistence type="predicted"/>
<reference evidence="1" key="2">
    <citation type="journal article" date="2015" name="Data Brief">
        <title>Shoot transcriptome of the giant reed, Arundo donax.</title>
        <authorList>
            <person name="Barrero R.A."/>
            <person name="Guerrero F.D."/>
            <person name="Moolhuijzen P."/>
            <person name="Goolsby J.A."/>
            <person name="Tidwell J."/>
            <person name="Bellgard S.E."/>
            <person name="Bellgard M.I."/>
        </authorList>
    </citation>
    <scope>NUCLEOTIDE SEQUENCE</scope>
    <source>
        <tissue evidence="1">Shoot tissue taken approximately 20 cm above the soil surface</tissue>
    </source>
</reference>
<dbReference type="EMBL" id="GBRH01193223">
    <property type="protein sequence ID" value="JAE04673.1"/>
    <property type="molecule type" value="Transcribed_RNA"/>
</dbReference>
<protein>
    <submittedName>
        <fullName evidence="1">Uncharacterized protein</fullName>
    </submittedName>
</protein>
<organism evidence="1">
    <name type="scientific">Arundo donax</name>
    <name type="common">Giant reed</name>
    <name type="synonym">Donax arundinaceus</name>
    <dbReference type="NCBI Taxonomy" id="35708"/>
    <lineage>
        <taxon>Eukaryota</taxon>
        <taxon>Viridiplantae</taxon>
        <taxon>Streptophyta</taxon>
        <taxon>Embryophyta</taxon>
        <taxon>Tracheophyta</taxon>
        <taxon>Spermatophyta</taxon>
        <taxon>Magnoliopsida</taxon>
        <taxon>Liliopsida</taxon>
        <taxon>Poales</taxon>
        <taxon>Poaceae</taxon>
        <taxon>PACMAD clade</taxon>
        <taxon>Arundinoideae</taxon>
        <taxon>Arundineae</taxon>
        <taxon>Arundo</taxon>
    </lineage>
</organism>
<reference evidence="1" key="1">
    <citation type="submission" date="2014-09" db="EMBL/GenBank/DDBJ databases">
        <authorList>
            <person name="Magalhaes I.L.F."/>
            <person name="Oliveira U."/>
            <person name="Santos F.R."/>
            <person name="Vidigal T.H.D.A."/>
            <person name="Brescovit A.D."/>
            <person name="Santos A.J."/>
        </authorList>
    </citation>
    <scope>NUCLEOTIDE SEQUENCE</scope>
    <source>
        <tissue evidence="1">Shoot tissue taken approximately 20 cm above the soil surface</tissue>
    </source>
</reference>
<evidence type="ECO:0000313" key="1">
    <source>
        <dbReference type="EMBL" id="JAE04673.1"/>
    </source>
</evidence>
<accession>A0A0A9F8U7</accession>
<dbReference type="AlphaFoldDB" id="A0A0A9F8U7"/>
<sequence>MPDSRKFYKRRGLEFEKTIIQMSTILTSFENNHHSDMYSLRCQIRGNSPKRPGFEKTTISDEHNFGLHLRTTVTATYIT</sequence>
<name>A0A0A9F8U7_ARUDO</name>